<comment type="caution">
    <text evidence="3">The sequence shown here is derived from an EMBL/GenBank/DDBJ whole genome shotgun (WGS) entry which is preliminary data.</text>
</comment>
<accession>A0A5N5IXJ1</accession>
<name>A0A5N5IXJ1_9FLAO</name>
<dbReference type="EMBL" id="VNIK02000001">
    <property type="protein sequence ID" value="KAB5491883.1"/>
    <property type="molecule type" value="Genomic_DNA"/>
</dbReference>
<feature type="signal peptide" evidence="2">
    <location>
        <begin position="1"/>
        <end position="20"/>
    </location>
</feature>
<dbReference type="PROSITE" id="PS51257">
    <property type="entry name" value="PROKAR_LIPOPROTEIN"/>
    <property type="match status" value="1"/>
</dbReference>
<organism evidence="3 4">
    <name type="scientific">Flagellimonas hadalis</name>
    <dbReference type="NCBI Taxonomy" id="2597517"/>
    <lineage>
        <taxon>Bacteria</taxon>
        <taxon>Pseudomonadati</taxon>
        <taxon>Bacteroidota</taxon>
        <taxon>Flavobacteriia</taxon>
        <taxon>Flavobacteriales</taxon>
        <taxon>Flavobacteriaceae</taxon>
        <taxon>Flagellimonas</taxon>
    </lineage>
</organism>
<evidence type="ECO:0000313" key="3">
    <source>
        <dbReference type="EMBL" id="KAB5491883.1"/>
    </source>
</evidence>
<feature type="compositionally biased region" description="Acidic residues" evidence="1">
    <location>
        <begin position="47"/>
        <end position="60"/>
    </location>
</feature>
<feature type="region of interest" description="Disordered" evidence="1">
    <location>
        <begin position="38"/>
        <end position="60"/>
    </location>
</feature>
<evidence type="ECO:0000256" key="2">
    <source>
        <dbReference type="SAM" id="SignalP"/>
    </source>
</evidence>
<evidence type="ECO:0008006" key="5">
    <source>
        <dbReference type="Google" id="ProtNLM"/>
    </source>
</evidence>
<dbReference type="Proteomes" id="UP000319204">
    <property type="component" value="Unassembled WGS sequence"/>
</dbReference>
<keyword evidence="2" id="KW-0732">Signal</keyword>
<sequence length="60" mass="6623">MRKLLSILALALLTVGFYSCETETDIQETEALFQQLDQNANATDGDQSNDDDRGDDEGLN</sequence>
<gene>
    <name evidence="3" type="ORF">FOT42_002725</name>
</gene>
<dbReference type="RefSeq" id="WP_151889029.1">
    <property type="nucleotide sequence ID" value="NZ_VNIK02000001.1"/>
</dbReference>
<evidence type="ECO:0000313" key="4">
    <source>
        <dbReference type="Proteomes" id="UP000319204"/>
    </source>
</evidence>
<protein>
    <recommendedName>
        <fullName evidence="5">Secreted protein</fullName>
    </recommendedName>
</protein>
<keyword evidence="4" id="KW-1185">Reference proteome</keyword>
<dbReference type="AlphaFoldDB" id="A0A5N5IXJ1"/>
<evidence type="ECO:0000256" key="1">
    <source>
        <dbReference type="SAM" id="MobiDB-lite"/>
    </source>
</evidence>
<dbReference type="OrthoDB" id="1454747at2"/>
<reference evidence="3" key="1">
    <citation type="submission" date="2019-10" db="EMBL/GenBank/DDBJ databases">
        <title>Muricauda hadale sp. nov., a piezophilic bacterium isolated from hadopelagic water of the Mariana Trench.</title>
        <authorList>
            <person name="Wei Y."/>
        </authorList>
    </citation>
    <scope>NUCLEOTIDE SEQUENCE [LARGE SCALE GENOMIC DNA]</scope>
    <source>
        <strain evidence="3">MT-229</strain>
    </source>
</reference>
<feature type="chain" id="PRO_5024284959" description="Secreted protein" evidence="2">
    <location>
        <begin position="21"/>
        <end position="60"/>
    </location>
</feature>
<proteinExistence type="predicted"/>